<dbReference type="InterPro" id="IPR002575">
    <property type="entry name" value="Aminoglycoside_PTrfase"/>
</dbReference>
<dbReference type="SUPFAM" id="SSF56112">
    <property type="entry name" value="Protein kinase-like (PK-like)"/>
    <property type="match status" value="1"/>
</dbReference>
<dbReference type="PANTHER" id="PTHR40086">
    <property type="entry name" value="PHOSPHOTRANSFERASE YTMP-RELATED"/>
    <property type="match status" value="1"/>
</dbReference>
<dbReference type="GO" id="GO:0016301">
    <property type="term" value="F:kinase activity"/>
    <property type="evidence" value="ECO:0007669"/>
    <property type="project" value="UniProtKB-KW"/>
</dbReference>
<keyword evidence="2" id="KW-0418">Kinase</keyword>
<dbReference type="RefSeq" id="WP_091636366.1">
    <property type="nucleotide sequence ID" value="NZ_FNYW01000045.1"/>
</dbReference>
<dbReference type="Gene3D" id="3.90.1200.10">
    <property type="match status" value="1"/>
</dbReference>
<evidence type="ECO:0000259" key="1">
    <source>
        <dbReference type="Pfam" id="PF01636"/>
    </source>
</evidence>
<accession>A0A1H6V4Z1</accession>
<dbReference type="AlphaFoldDB" id="A0A1H6V4Z1"/>
<feature type="domain" description="Aminoglycoside phosphotransferase" evidence="1">
    <location>
        <begin position="40"/>
        <end position="212"/>
    </location>
</feature>
<proteinExistence type="predicted"/>
<protein>
    <submittedName>
        <fullName evidence="2">Thiamine kinase</fullName>
    </submittedName>
</protein>
<dbReference type="Proteomes" id="UP000198564">
    <property type="component" value="Unassembled WGS sequence"/>
</dbReference>
<dbReference type="EMBL" id="FNYW01000045">
    <property type="protein sequence ID" value="SEI99601.1"/>
    <property type="molecule type" value="Genomic_DNA"/>
</dbReference>
<keyword evidence="3" id="KW-1185">Reference proteome</keyword>
<reference evidence="3" key="1">
    <citation type="submission" date="2016-10" db="EMBL/GenBank/DDBJ databases">
        <authorList>
            <person name="Varghese N."/>
            <person name="Submissions S."/>
        </authorList>
    </citation>
    <scope>NUCLEOTIDE SEQUENCE [LARGE SCALE GENOMIC DNA]</scope>
    <source>
        <strain evidence="3">DSM 25751</strain>
    </source>
</reference>
<evidence type="ECO:0000313" key="3">
    <source>
        <dbReference type="Proteomes" id="UP000198564"/>
    </source>
</evidence>
<dbReference type="PANTHER" id="PTHR40086:SF1">
    <property type="entry name" value="CELL CYCLE REGULATOR CCRZ"/>
    <property type="match status" value="1"/>
</dbReference>
<name>A0A1H6V4Z1_9LACT</name>
<dbReference type="Pfam" id="PF01636">
    <property type="entry name" value="APH"/>
    <property type="match status" value="1"/>
</dbReference>
<evidence type="ECO:0000313" key="2">
    <source>
        <dbReference type="EMBL" id="SEI99601.1"/>
    </source>
</evidence>
<gene>
    <name evidence="2" type="ORF">SAMN04488113_1453</name>
</gene>
<dbReference type="InterPro" id="IPR011009">
    <property type="entry name" value="Kinase-like_dom_sf"/>
</dbReference>
<sequence length="263" mass="30813">MELERESGWQLHPIGGETGQAYMGTRDEERLFLKRNSSPFLAALSLEGISPKLVWTKRTGNGDVLTAQEWCNGRTLDKNEMYMTSVFNIIRRVHGSQSLKRMLLRLGGTILNLTDLYERSLIDLAPDLRNHPLINEALMYVKDNLPEEENSEEKVVCHGDISHKNLLLSNDNHLYLVDWDSVVISDSCFDVSQLMERYIDPLEWDSWLDTIEFSKNRESREKVYWYSMLNLLEDLKHHHKKQDYIRMNNELLKLQTILNQMKN</sequence>
<dbReference type="InterPro" id="IPR052077">
    <property type="entry name" value="CcrZ_PhaseVar_Mediator"/>
</dbReference>
<dbReference type="STRING" id="1130080.SAMN04488113_1453"/>
<dbReference type="OrthoDB" id="3171511at2"/>
<organism evidence="2 3">
    <name type="scientific">Alkalibacterium gilvum</name>
    <dbReference type="NCBI Taxonomy" id="1130080"/>
    <lineage>
        <taxon>Bacteria</taxon>
        <taxon>Bacillati</taxon>
        <taxon>Bacillota</taxon>
        <taxon>Bacilli</taxon>
        <taxon>Lactobacillales</taxon>
        <taxon>Carnobacteriaceae</taxon>
        <taxon>Alkalibacterium</taxon>
    </lineage>
</organism>
<keyword evidence="2" id="KW-0808">Transferase</keyword>